<protein>
    <submittedName>
        <fullName evidence="4">N-acetyltransferase</fullName>
    </submittedName>
</protein>
<proteinExistence type="predicted"/>
<dbReference type="PROSITE" id="PS51186">
    <property type="entry name" value="GNAT"/>
    <property type="match status" value="1"/>
</dbReference>
<evidence type="ECO:0000256" key="1">
    <source>
        <dbReference type="ARBA" id="ARBA00022679"/>
    </source>
</evidence>
<sequence length="186" mass="20492">MMNVILRPATVADAEAIAEVRIKSWRATYRGMIPDSYLDDMKLDESAAHWAKILEVASDRVCVFVAESENGIVGFASGMLLPEEKLGLDAELTAVYLSPDMQRSGIGRRMVQDVAQALKAKGAKGLLVWVISGNKPARKFYEHLGAELLIEQGFNWDGMDLQEVGYGWKSVAMLLPGTAALRRNLH</sequence>
<dbReference type="RefSeq" id="WP_308789123.1">
    <property type="nucleotide sequence ID" value="NZ_BMED01000002.1"/>
</dbReference>
<dbReference type="SUPFAM" id="SSF55729">
    <property type="entry name" value="Acyl-CoA N-acyltransferases (Nat)"/>
    <property type="match status" value="1"/>
</dbReference>
<keyword evidence="5" id="KW-1185">Reference proteome</keyword>
<comment type="caution">
    <text evidence="4">The sequence shown here is derived from an EMBL/GenBank/DDBJ whole genome shotgun (WGS) entry which is preliminary data.</text>
</comment>
<dbReference type="CDD" id="cd04301">
    <property type="entry name" value="NAT_SF"/>
    <property type="match status" value="1"/>
</dbReference>
<reference evidence="4" key="2">
    <citation type="submission" date="2020-09" db="EMBL/GenBank/DDBJ databases">
        <authorList>
            <person name="Sun Q."/>
            <person name="Zhou Y."/>
        </authorList>
    </citation>
    <scope>NUCLEOTIDE SEQUENCE</scope>
    <source>
        <strain evidence="4">CGMCC 1.10998</strain>
    </source>
</reference>
<dbReference type="Gene3D" id="3.40.630.30">
    <property type="match status" value="1"/>
</dbReference>
<name>A0A916UGZ8_9BURK</name>
<dbReference type="EMBL" id="BMED01000002">
    <property type="protein sequence ID" value="GGC72555.1"/>
    <property type="molecule type" value="Genomic_DNA"/>
</dbReference>
<reference evidence="4" key="1">
    <citation type="journal article" date="2014" name="Int. J. Syst. Evol. Microbiol.">
        <title>Complete genome sequence of Corynebacterium casei LMG S-19264T (=DSM 44701T), isolated from a smear-ripened cheese.</title>
        <authorList>
            <consortium name="US DOE Joint Genome Institute (JGI-PGF)"/>
            <person name="Walter F."/>
            <person name="Albersmeier A."/>
            <person name="Kalinowski J."/>
            <person name="Ruckert C."/>
        </authorList>
    </citation>
    <scope>NUCLEOTIDE SEQUENCE</scope>
    <source>
        <strain evidence="4">CGMCC 1.10998</strain>
    </source>
</reference>
<evidence type="ECO:0000259" key="3">
    <source>
        <dbReference type="PROSITE" id="PS51186"/>
    </source>
</evidence>
<dbReference type="PANTHER" id="PTHR43877:SF1">
    <property type="entry name" value="ACETYLTRANSFERASE"/>
    <property type="match status" value="1"/>
</dbReference>
<evidence type="ECO:0000313" key="4">
    <source>
        <dbReference type="EMBL" id="GGC72555.1"/>
    </source>
</evidence>
<dbReference type="InterPro" id="IPR050832">
    <property type="entry name" value="Bact_Acetyltransf"/>
</dbReference>
<gene>
    <name evidence="4" type="ORF">GCM10011396_19620</name>
</gene>
<dbReference type="Pfam" id="PF00583">
    <property type="entry name" value="Acetyltransf_1"/>
    <property type="match status" value="1"/>
</dbReference>
<feature type="domain" description="N-acetyltransferase" evidence="3">
    <location>
        <begin position="4"/>
        <end position="178"/>
    </location>
</feature>
<evidence type="ECO:0000256" key="2">
    <source>
        <dbReference type="ARBA" id="ARBA00023315"/>
    </source>
</evidence>
<organism evidence="4 5">
    <name type="scientific">Undibacterium terreum</name>
    <dbReference type="NCBI Taxonomy" id="1224302"/>
    <lineage>
        <taxon>Bacteria</taxon>
        <taxon>Pseudomonadati</taxon>
        <taxon>Pseudomonadota</taxon>
        <taxon>Betaproteobacteria</taxon>
        <taxon>Burkholderiales</taxon>
        <taxon>Oxalobacteraceae</taxon>
        <taxon>Undibacterium</taxon>
    </lineage>
</organism>
<dbReference type="GO" id="GO:0016747">
    <property type="term" value="F:acyltransferase activity, transferring groups other than amino-acyl groups"/>
    <property type="evidence" value="ECO:0007669"/>
    <property type="project" value="InterPro"/>
</dbReference>
<dbReference type="Proteomes" id="UP000637423">
    <property type="component" value="Unassembled WGS sequence"/>
</dbReference>
<dbReference type="AlphaFoldDB" id="A0A916UGZ8"/>
<dbReference type="PANTHER" id="PTHR43877">
    <property type="entry name" value="AMINOALKYLPHOSPHONATE N-ACETYLTRANSFERASE-RELATED-RELATED"/>
    <property type="match status" value="1"/>
</dbReference>
<accession>A0A916UGZ8</accession>
<evidence type="ECO:0000313" key="5">
    <source>
        <dbReference type="Proteomes" id="UP000637423"/>
    </source>
</evidence>
<keyword evidence="1" id="KW-0808">Transferase</keyword>
<keyword evidence="2" id="KW-0012">Acyltransferase</keyword>
<dbReference type="InterPro" id="IPR016181">
    <property type="entry name" value="Acyl_CoA_acyltransferase"/>
</dbReference>
<dbReference type="InterPro" id="IPR000182">
    <property type="entry name" value="GNAT_dom"/>
</dbReference>